<protein>
    <submittedName>
        <fullName evidence="1">Uncharacterized protein</fullName>
    </submittedName>
</protein>
<reference evidence="1" key="1">
    <citation type="journal article" date="2019" name="Sci. Rep.">
        <title>Draft genome of Tanacetum cinerariifolium, the natural source of mosquito coil.</title>
        <authorList>
            <person name="Yamashiro T."/>
            <person name="Shiraishi A."/>
            <person name="Satake H."/>
            <person name="Nakayama K."/>
        </authorList>
    </citation>
    <scope>NUCLEOTIDE SEQUENCE</scope>
</reference>
<dbReference type="AlphaFoldDB" id="A0A699RX05"/>
<dbReference type="EMBL" id="BKCJ011125935">
    <property type="protein sequence ID" value="GFC90373.1"/>
    <property type="molecule type" value="Genomic_DNA"/>
</dbReference>
<comment type="caution">
    <text evidence="1">The sequence shown here is derived from an EMBL/GenBank/DDBJ whole genome shotgun (WGS) entry which is preliminary data.</text>
</comment>
<feature type="non-terminal residue" evidence="1">
    <location>
        <position position="1"/>
    </location>
</feature>
<organism evidence="1">
    <name type="scientific">Tanacetum cinerariifolium</name>
    <name type="common">Dalmatian daisy</name>
    <name type="synonym">Chrysanthemum cinerariifolium</name>
    <dbReference type="NCBI Taxonomy" id="118510"/>
    <lineage>
        <taxon>Eukaryota</taxon>
        <taxon>Viridiplantae</taxon>
        <taxon>Streptophyta</taxon>
        <taxon>Embryophyta</taxon>
        <taxon>Tracheophyta</taxon>
        <taxon>Spermatophyta</taxon>
        <taxon>Magnoliopsida</taxon>
        <taxon>eudicotyledons</taxon>
        <taxon>Gunneridae</taxon>
        <taxon>Pentapetalae</taxon>
        <taxon>asterids</taxon>
        <taxon>campanulids</taxon>
        <taxon>Asterales</taxon>
        <taxon>Asteraceae</taxon>
        <taxon>Asteroideae</taxon>
        <taxon>Anthemideae</taxon>
        <taxon>Anthemidinae</taxon>
        <taxon>Tanacetum</taxon>
    </lineage>
</organism>
<accession>A0A699RX05</accession>
<proteinExistence type="predicted"/>
<name>A0A699RX05_TANCI</name>
<evidence type="ECO:0000313" key="1">
    <source>
        <dbReference type="EMBL" id="GFC90373.1"/>
    </source>
</evidence>
<sequence length="60" mass="6756">SSRDPVIHQLMFSFFAGIKPPVHLETKLQLLALHRAISGLESDFGTVKNLKDKVLQKQAR</sequence>
<gene>
    <name evidence="1" type="ORF">Tci_862343</name>
</gene>